<reference evidence="8" key="1">
    <citation type="submission" date="2016-10" db="EMBL/GenBank/DDBJ databases">
        <authorList>
            <person name="Varghese N."/>
            <person name="Submissions S."/>
        </authorList>
    </citation>
    <scope>NUCLEOTIDE SEQUENCE [LARGE SCALE GENOMIC DNA]</scope>
    <source>
        <strain evidence="8">DSM 2179</strain>
    </source>
</reference>
<name>A0A1H6TK92_9FIRM</name>
<organism evidence="7 8">
    <name type="scientific">Propionispira arboris</name>
    <dbReference type="NCBI Taxonomy" id="84035"/>
    <lineage>
        <taxon>Bacteria</taxon>
        <taxon>Bacillati</taxon>
        <taxon>Bacillota</taxon>
        <taxon>Negativicutes</taxon>
        <taxon>Selenomonadales</taxon>
        <taxon>Selenomonadaceae</taxon>
        <taxon>Propionispira</taxon>
    </lineage>
</organism>
<evidence type="ECO:0000256" key="3">
    <source>
        <dbReference type="ARBA" id="ARBA00023027"/>
    </source>
</evidence>
<dbReference type="EMBL" id="FNZK01000001">
    <property type="protein sequence ID" value="SEI78594.1"/>
    <property type="molecule type" value="Genomic_DNA"/>
</dbReference>
<dbReference type="GO" id="GO:0000166">
    <property type="term" value="F:nucleotide binding"/>
    <property type="evidence" value="ECO:0007669"/>
    <property type="project" value="InterPro"/>
</dbReference>
<comment type="catalytic activity">
    <reaction evidence="4">
        <text>1D-chiro-inositol + NAD(+) = scyllo-inosine + NADH + H(+)</text>
        <dbReference type="Rhea" id="RHEA:25832"/>
        <dbReference type="ChEBI" id="CHEBI:15378"/>
        <dbReference type="ChEBI" id="CHEBI:27372"/>
        <dbReference type="ChEBI" id="CHEBI:50920"/>
        <dbReference type="ChEBI" id="CHEBI:57540"/>
        <dbReference type="ChEBI" id="CHEBI:57945"/>
        <dbReference type="EC" id="1.1.1.369"/>
    </reaction>
</comment>
<accession>A0A1H6TK92</accession>
<dbReference type="InterPro" id="IPR000683">
    <property type="entry name" value="Gfo/Idh/MocA-like_OxRdtase_N"/>
</dbReference>
<comment type="catalytic activity">
    <reaction evidence="4">
        <text>myo-inositol + NAD(+) = scyllo-inosose + NADH + H(+)</text>
        <dbReference type="Rhea" id="RHEA:16949"/>
        <dbReference type="ChEBI" id="CHEBI:15378"/>
        <dbReference type="ChEBI" id="CHEBI:17268"/>
        <dbReference type="ChEBI" id="CHEBI:17811"/>
        <dbReference type="ChEBI" id="CHEBI:57540"/>
        <dbReference type="ChEBI" id="CHEBI:57945"/>
        <dbReference type="EC" id="1.1.1.18"/>
    </reaction>
</comment>
<dbReference type="RefSeq" id="WP_019554257.1">
    <property type="nucleotide sequence ID" value="NZ_FNZK01000001.1"/>
</dbReference>
<evidence type="ECO:0000256" key="1">
    <source>
        <dbReference type="ARBA" id="ARBA00010928"/>
    </source>
</evidence>
<comment type="function">
    <text evidence="4">Involved in the oxidation of myo-inositol (MI) and D-chiro-inositol (DCI) to 2-keto-myo-inositol (2KMI or 2-inosose) and 1-keto-D-chiro-inositol (1KDCI), respectively.</text>
</comment>
<dbReference type="InterPro" id="IPR036291">
    <property type="entry name" value="NAD(P)-bd_dom_sf"/>
</dbReference>
<dbReference type="GO" id="GO:0019310">
    <property type="term" value="P:inositol catabolic process"/>
    <property type="evidence" value="ECO:0007669"/>
    <property type="project" value="UniProtKB-UniRule"/>
</dbReference>
<dbReference type="SUPFAM" id="SSF55347">
    <property type="entry name" value="Glyceraldehyde-3-phosphate dehydrogenase-like, C-terminal domain"/>
    <property type="match status" value="1"/>
</dbReference>
<dbReference type="UniPathway" id="UPA00076">
    <property type="reaction ID" value="UER00143"/>
</dbReference>
<dbReference type="EC" id="1.1.1.18" evidence="4"/>
<evidence type="ECO:0000259" key="6">
    <source>
        <dbReference type="Pfam" id="PF02894"/>
    </source>
</evidence>
<feature type="domain" description="Gfo/Idh/MocA-like oxidoreductase N-terminal" evidence="5">
    <location>
        <begin position="2"/>
        <end position="119"/>
    </location>
</feature>
<dbReference type="Pfam" id="PF01408">
    <property type="entry name" value="GFO_IDH_MocA"/>
    <property type="match status" value="1"/>
</dbReference>
<keyword evidence="3 4" id="KW-0520">NAD</keyword>
<evidence type="ECO:0000256" key="2">
    <source>
        <dbReference type="ARBA" id="ARBA00023002"/>
    </source>
</evidence>
<evidence type="ECO:0000313" key="7">
    <source>
        <dbReference type="EMBL" id="SEI78594.1"/>
    </source>
</evidence>
<dbReference type="AlphaFoldDB" id="A0A1H6TK92"/>
<dbReference type="STRING" id="84035.SAMN05660742_10142"/>
<dbReference type="GO" id="GO:0050112">
    <property type="term" value="F:inositol 2-dehydrogenase (NAD+) activity"/>
    <property type="evidence" value="ECO:0007669"/>
    <property type="project" value="UniProtKB-UniRule"/>
</dbReference>
<feature type="domain" description="Gfo/Idh/MocA-like oxidoreductase C-terminal" evidence="6">
    <location>
        <begin position="136"/>
        <end position="321"/>
    </location>
</feature>
<proteinExistence type="inferred from homology"/>
<dbReference type="InterPro" id="IPR050424">
    <property type="entry name" value="Gfo-Idh-MocA_inositol_DH"/>
</dbReference>
<dbReference type="PANTHER" id="PTHR43593:SF1">
    <property type="entry name" value="INOSITOL 2-DEHYDROGENASE"/>
    <property type="match status" value="1"/>
</dbReference>
<dbReference type="Proteomes" id="UP000199662">
    <property type="component" value="Unassembled WGS sequence"/>
</dbReference>
<dbReference type="HAMAP" id="MF_01671">
    <property type="entry name" value="IolG"/>
    <property type="match status" value="1"/>
</dbReference>
<dbReference type="Gene3D" id="3.30.360.10">
    <property type="entry name" value="Dihydrodipicolinate Reductase, domain 2"/>
    <property type="match status" value="1"/>
</dbReference>
<keyword evidence="2 4" id="KW-0560">Oxidoreductase</keyword>
<keyword evidence="8" id="KW-1185">Reference proteome</keyword>
<evidence type="ECO:0000256" key="4">
    <source>
        <dbReference type="HAMAP-Rule" id="MF_01671"/>
    </source>
</evidence>
<dbReference type="InterPro" id="IPR023794">
    <property type="entry name" value="MI/DCI_dehydrogenase"/>
</dbReference>
<comment type="similarity">
    <text evidence="1 4">Belongs to the Gfo/Idh/MocA family.</text>
</comment>
<sequence>MLNVGVIGCGGMGRDHIKRLTERTQGAKVVAVADMVDELAKKGAAVAGVDCKIYKDAIDLINDPEVNAVFIITPGFAHKAALLLAIKAGKRIFCEKPLCTTAEDCLEVIDAEVKSGKHLIQLGFMRRYDKGYLQVKEAIKSGHYGEPLMVHCTHRNPEVGTNYDTPMAVHDTAIHEIDVIHWLVGDDFVSAQVLMPRVTKYSHSKLQDPQIMLLRTKNGICVDNEVFVNCKFGYDINCEVVCEDGAIKMPNPAYPSIRKNAAAATTIDTDCFVRFHDAYDAEVQSWVNDAEKNIIGGPTTWDGYLAAITADALVRAQTSGAIEKIKPAIEKPGFYK</sequence>
<dbReference type="Pfam" id="PF02894">
    <property type="entry name" value="GFO_IDH_MocA_C"/>
    <property type="match status" value="1"/>
</dbReference>
<comment type="pathway">
    <text evidence="4">Polyol metabolism; myo-inositol degradation into acetyl-CoA; acetyl-CoA from myo-inositol: step 1/7.</text>
</comment>
<evidence type="ECO:0000313" key="8">
    <source>
        <dbReference type="Proteomes" id="UP000199662"/>
    </source>
</evidence>
<dbReference type="Gene3D" id="3.40.50.720">
    <property type="entry name" value="NAD(P)-binding Rossmann-like Domain"/>
    <property type="match status" value="1"/>
</dbReference>
<dbReference type="PANTHER" id="PTHR43593">
    <property type="match status" value="1"/>
</dbReference>
<gene>
    <name evidence="4" type="primary">iolG</name>
    <name evidence="7" type="ORF">SAMN05660742_10142</name>
</gene>
<dbReference type="EC" id="1.1.1.369" evidence="4"/>
<dbReference type="InterPro" id="IPR004104">
    <property type="entry name" value="Gfo/Idh/MocA-like_OxRdtase_C"/>
</dbReference>
<comment type="subunit">
    <text evidence="4">Homotetramer.</text>
</comment>
<evidence type="ECO:0000259" key="5">
    <source>
        <dbReference type="Pfam" id="PF01408"/>
    </source>
</evidence>
<dbReference type="SUPFAM" id="SSF51735">
    <property type="entry name" value="NAD(P)-binding Rossmann-fold domains"/>
    <property type="match status" value="1"/>
</dbReference>
<protein>
    <recommendedName>
        <fullName evidence="4">Inositol 2-dehydrogenase/D-chiro-inositol 3-dehydrogenase</fullName>
        <ecNumber evidence="4">1.1.1.18</ecNumber>
        <ecNumber evidence="4">1.1.1.369</ecNumber>
    </recommendedName>
    <alternativeName>
        <fullName evidence="4">Myo-inositol 2-dehydrogenase/D-chiro-inositol 3-dehydrogenase</fullName>
        <shortName evidence="4">MI 2-dehydrogenase/DCI 3-dehydrogenase</shortName>
    </alternativeName>
</protein>